<dbReference type="STRING" id="525309.HMPREF0494_0686"/>
<dbReference type="SUPFAM" id="SSF52540">
    <property type="entry name" value="P-loop containing nucleoside triphosphate hydrolases"/>
    <property type="match status" value="1"/>
</dbReference>
<dbReference type="InterPro" id="IPR027417">
    <property type="entry name" value="P-loop_NTPase"/>
</dbReference>
<dbReference type="PANTHER" id="PTHR33295">
    <property type="entry name" value="ATPASE"/>
    <property type="match status" value="1"/>
</dbReference>
<comment type="caution">
    <text evidence="2">The sequence shown here is derived from an EMBL/GenBank/DDBJ whole genome shotgun (WGS) entry which is preliminary data.</text>
</comment>
<dbReference type="EMBL" id="ACLL01000017">
    <property type="protein sequence ID" value="EEW54147.1"/>
    <property type="molecule type" value="Genomic_DNA"/>
</dbReference>
<accession>C8P5U2</accession>
<evidence type="ECO:0000313" key="5">
    <source>
        <dbReference type="Proteomes" id="UP000051883"/>
    </source>
</evidence>
<evidence type="ECO:0000313" key="4">
    <source>
        <dbReference type="Proteomes" id="UP000003675"/>
    </source>
</evidence>
<dbReference type="Proteomes" id="UP000051883">
    <property type="component" value="Unassembled WGS sequence"/>
</dbReference>
<dbReference type="Pfam" id="PF13173">
    <property type="entry name" value="AAA_14"/>
    <property type="match status" value="1"/>
</dbReference>
<dbReference type="HOGENOM" id="CLU_041527_1_1_9"/>
<reference evidence="3 5" key="2">
    <citation type="journal article" date="2015" name="Genome Announc.">
        <title>Expanding the biotechnology potential of lactobacilli through comparative genomics of 213 strains and associated genera.</title>
        <authorList>
            <person name="Sun Z."/>
            <person name="Harris H.M."/>
            <person name="McCann A."/>
            <person name="Guo C."/>
            <person name="Argimon S."/>
            <person name="Zhang W."/>
            <person name="Yang X."/>
            <person name="Jeffery I.B."/>
            <person name="Cooney J.C."/>
            <person name="Kagawa T.F."/>
            <person name="Liu W."/>
            <person name="Song Y."/>
            <person name="Salvetti E."/>
            <person name="Wrobel A."/>
            <person name="Rasinkangas P."/>
            <person name="Parkhill J."/>
            <person name="Rea M.C."/>
            <person name="O'Sullivan O."/>
            <person name="Ritari J."/>
            <person name="Douillard F.P."/>
            <person name="Paul Ross R."/>
            <person name="Yang R."/>
            <person name="Briner A.E."/>
            <person name="Felis G.E."/>
            <person name="de Vos W.M."/>
            <person name="Barrangou R."/>
            <person name="Klaenhammer T.R."/>
            <person name="Caufield P.W."/>
            <person name="Cui Y."/>
            <person name="Zhang H."/>
            <person name="O'Toole P.W."/>
        </authorList>
    </citation>
    <scope>NUCLEOTIDE SEQUENCE [LARGE SCALE GENOMIC DNA]</scope>
    <source>
        <strain evidence="3 5">DSM 16041</strain>
    </source>
</reference>
<dbReference type="InterPro" id="IPR041682">
    <property type="entry name" value="AAA_14"/>
</dbReference>
<proteinExistence type="predicted"/>
<dbReference type="OrthoDB" id="9801684at2"/>
<sequence length="392" mass="44448">MFVRSTQLDQLKEAISDSTIKVVYGVRRAGKTTLLEQFRSYLKRQGVPSSRILIYDFDHPANAQCNAAQLFQHIKKRLTKNQVSYLFLDELEVVPNYQSLVQQLCRLPQIDLYIASSAISIQTLASQFPCRMIYLGPLRFQEFLAYHQLSASLSSLYHYLNTGGFPFAQEIRNFTAARSYFEGVINTIILNGFSRRNTLCNAGLAQQLALFLADHSGESTNVSRVVTSLQDGSISVSNKTLAAYLDFLQQGFLFSPCQELNLKTGTTKPTNAQYFPVDPYLRAILVNKQNALSEKNLAIVVFNELRSRGYQVFTSYKERPVTFVGIRNQQRHYFQFNFSLLTDTAYQKTTADLRHLPADGPRTLILAKPGDHRQPAANHFQTVSLVDWLIAE</sequence>
<dbReference type="PANTHER" id="PTHR33295:SF18">
    <property type="entry name" value="AAA+ ATPASE DOMAIN-CONTAINING PROTEIN"/>
    <property type="match status" value="1"/>
</dbReference>
<dbReference type="Gene3D" id="3.40.50.300">
    <property type="entry name" value="P-loop containing nucleotide triphosphate hydrolases"/>
    <property type="match status" value="1"/>
</dbReference>
<keyword evidence="5" id="KW-1185">Reference proteome</keyword>
<dbReference type="EMBL" id="AZDK01000014">
    <property type="protein sequence ID" value="KRK59725.1"/>
    <property type="molecule type" value="Genomic_DNA"/>
</dbReference>
<reference evidence="2 4" key="1">
    <citation type="submission" date="2009-09" db="EMBL/GenBank/DDBJ databases">
        <authorList>
            <person name="Qin X."/>
            <person name="Bachman B."/>
            <person name="Battles P."/>
            <person name="Bell A."/>
            <person name="Bess C."/>
            <person name="Bickham C."/>
            <person name="Chaboub L."/>
            <person name="Chen D."/>
            <person name="Coyle M."/>
            <person name="Deiros D.R."/>
            <person name="Dinh H."/>
            <person name="Forbes L."/>
            <person name="Fowler G."/>
            <person name="Francisco L."/>
            <person name="Fu Q."/>
            <person name="Gubbala S."/>
            <person name="Hale W."/>
            <person name="Han Y."/>
            <person name="Hemphill L."/>
            <person name="Highlander S.K."/>
            <person name="Hirani K."/>
            <person name="Hogues M."/>
            <person name="Jackson L."/>
            <person name="Jakkamsetti A."/>
            <person name="Javaid M."/>
            <person name="Jiang H."/>
            <person name="Korchina V."/>
            <person name="Kovar C."/>
            <person name="Lara F."/>
            <person name="Lee S."/>
            <person name="Mata R."/>
            <person name="Mathew T."/>
            <person name="Moen C."/>
            <person name="Morales K."/>
            <person name="Munidasa M."/>
            <person name="Nazareth L."/>
            <person name="Ngo R."/>
            <person name="Nguyen L."/>
            <person name="Okwuonu G."/>
            <person name="Ongeri F."/>
            <person name="Patil S."/>
            <person name="Petrosino J."/>
            <person name="Pham C."/>
            <person name="Pham P."/>
            <person name="Pu L.-L."/>
            <person name="Puazo M."/>
            <person name="Raj R."/>
            <person name="Reid J."/>
            <person name="Rouhana J."/>
            <person name="Saada N."/>
            <person name="Shang Y."/>
            <person name="Simmons D."/>
            <person name="Thornton R."/>
            <person name="Warren J."/>
            <person name="Weissenberger G."/>
            <person name="Zhang J."/>
            <person name="Zhang L."/>
            <person name="Zhou C."/>
            <person name="Zhu D."/>
            <person name="Muzny D."/>
            <person name="Worley K."/>
            <person name="Gibbs R."/>
        </authorList>
    </citation>
    <scope>NUCLEOTIDE SEQUENCE [LARGE SCALE GENOMIC DNA]</scope>
    <source>
        <strain evidence="2 4">DSM 16041</strain>
    </source>
</reference>
<protein>
    <recommendedName>
        <fullName evidence="1">AAA domain-containing protein</fullName>
    </recommendedName>
</protein>
<organism evidence="2 4">
    <name type="scientific">Limosilactobacillus antri DSM 16041</name>
    <dbReference type="NCBI Taxonomy" id="525309"/>
    <lineage>
        <taxon>Bacteria</taxon>
        <taxon>Bacillati</taxon>
        <taxon>Bacillota</taxon>
        <taxon>Bacilli</taxon>
        <taxon>Lactobacillales</taxon>
        <taxon>Lactobacillaceae</taxon>
        <taxon>Limosilactobacillus</taxon>
    </lineage>
</organism>
<dbReference type="AlphaFoldDB" id="C8P5U2"/>
<evidence type="ECO:0000259" key="1">
    <source>
        <dbReference type="Pfam" id="PF13173"/>
    </source>
</evidence>
<dbReference type="PATRIC" id="fig|525309.8.peg.425"/>
<dbReference type="RefSeq" id="WP_007123989.1">
    <property type="nucleotide sequence ID" value="NZ_AZDK01000014.1"/>
</dbReference>
<dbReference type="eggNOG" id="COG1373">
    <property type="taxonomic scope" value="Bacteria"/>
</dbReference>
<evidence type="ECO:0000313" key="2">
    <source>
        <dbReference type="EMBL" id="EEW54147.1"/>
    </source>
</evidence>
<name>C8P5U2_9LACO</name>
<gene>
    <name evidence="3" type="ORF">FC31_GL000415</name>
    <name evidence="2" type="ORF">HMPREF0494_0686</name>
</gene>
<evidence type="ECO:0000313" key="3">
    <source>
        <dbReference type="EMBL" id="KRK59725.1"/>
    </source>
</evidence>
<dbReference type="Proteomes" id="UP000003675">
    <property type="component" value="Unassembled WGS sequence"/>
</dbReference>
<feature type="domain" description="AAA" evidence="1">
    <location>
        <begin position="19"/>
        <end position="144"/>
    </location>
</feature>